<feature type="compositionally biased region" description="Low complexity" evidence="1">
    <location>
        <begin position="43"/>
        <end position="54"/>
    </location>
</feature>
<protein>
    <submittedName>
        <fullName evidence="2">Uncharacterized protein</fullName>
    </submittedName>
</protein>
<feature type="region of interest" description="Disordered" evidence="1">
    <location>
        <begin position="228"/>
        <end position="250"/>
    </location>
</feature>
<dbReference type="EMBL" id="KZ806123">
    <property type="protein sequence ID" value="PVH90744.1"/>
    <property type="molecule type" value="Genomic_DNA"/>
</dbReference>
<dbReference type="AlphaFoldDB" id="A0A2V1D0G9"/>
<feature type="compositionally biased region" description="Acidic residues" evidence="1">
    <location>
        <begin position="240"/>
        <end position="250"/>
    </location>
</feature>
<reference evidence="2 3" key="1">
    <citation type="journal article" date="2018" name="Sci. Rep.">
        <title>Comparative genomics provides insights into the lifestyle and reveals functional heterogeneity of dark septate endophytic fungi.</title>
        <authorList>
            <person name="Knapp D.G."/>
            <person name="Nemeth J.B."/>
            <person name="Barry K."/>
            <person name="Hainaut M."/>
            <person name="Henrissat B."/>
            <person name="Johnson J."/>
            <person name="Kuo A."/>
            <person name="Lim J.H.P."/>
            <person name="Lipzen A."/>
            <person name="Nolan M."/>
            <person name="Ohm R.A."/>
            <person name="Tamas L."/>
            <person name="Grigoriev I.V."/>
            <person name="Spatafora J.W."/>
            <person name="Nagy L.G."/>
            <person name="Kovacs G.M."/>
        </authorList>
    </citation>
    <scope>NUCLEOTIDE SEQUENCE [LARGE SCALE GENOMIC DNA]</scope>
    <source>
        <strain evidence="2 3">DSE2036</strain>
    </source>
</reference>
<evidence type="ECO:0000313" key="3">
    <source>
        <dbReference type="Proteomes" id="UP000244855"/>
    </source>
</evidence>
<feature type="region of interest" description="Disordered" evidence="1">
    <location>
        <begin position="9"/>
        <end position="115"/>
    </location>
</feature>
<evidence type="ECO:0000313" key="2">
    <source>
        <dbReference type="EMBL" id="PVH90744.1"/>
    </source>
</evidence>
<keyword evidence="3" id="KW-1185">Reference proteome</keyword>
<feature type="region of interest" description="Disordered" evidence="1">
    <location>
        <begin position="162"/>
        <end position="195"/>
    </location>
</feature>
<name>A0A2V1D0G9_9PLEO</name>
<proteinExistence type="predicted"/>
<sequence>MLMTEILELRRRHPITEPRLTKSMSAAPEAQPRRRQYSTPYDLPAHALLPRPLRGNLEQPTNIKQEDQDSVEANFTSKSLASSASKSIKSSRTSMQARPLPPVLDSDDSDDSDYQLARQLQSRTKAKKVTRKIAAPSKLPAHSILPVLSVAAARYYYDLDSYPSRPPSPTRPSLPSPPSPPLRDQADSPAFLSDDEDASVAYENTAEQNSEQDTNCYCDSEGNCYCEGDDDISESNYSEGPDDDYYSDSG</sequence>
<dbReference type="Proteomes" id="UP000244855">
    <property type="component" value="Unassembled WGS sequence"/>
</dbReference>
<gene>
    <name evidence="2" type="ORF">DM02DRAFT_664721</name>
</gene>
<organism evidence="2 3">
    <name type="scientific">Periconia macrospinosa</name>
    <dbReference type="NCBI Taxonomy" id="97972"/>
    <lineage>
        <taxon>Eukaryota</taxon>
        <taxon>Fungi</taxon>
        <taxon>Dikarya</taxon>
        <taxon>Ascomycota</taxon>
        <taxon>Pezizomycotina</taxon>
        <taxon>Dothideomycetes</taxon>
        <taxon>Pleosporomycetidae</taxon>
        <taxon>Pleosporales</taxon>
        <taxon>Massarineae</taxon>
        <taxon>Periconiaceae</taxon>
        <taxon>Periconia</taxon>
    </lineage>
</organism>
<feature type="compositionally biased region" description="Low complexity" evidence="1">
    <location>
        <begin position="77"/>
        <end position="91"/>
    </location>
</feature>
<accession>A0A2V1D0G9</accession>
<evidence type="ECO:0000256" key="1">
    <source>
        <dbReference type="SAM" id="MobiDB-lite"/>
    </source>
</evidence>
<feature type="compositionally biased region" description="Pro residues" evidence="1">
    <location>
        <begin position="164"/>
        <end position="181"/>
    </location>
</feature>